<proteinExistence type="predicted"/>
<evidence type="ECO:0000313" key="1">
    <source>
        <dbReference type="EMBL" id="SDJ68146.1"/>
    </source>
</evidence>
<dbReference type="EMBL" id="FNFE01000001">
    <property type="protein sequence ID" value="SDJ68146.1"/>
    <property type="molecule type" value="Genomic_DNA"/>
</dbReference>
<keyword evidence="2" id="KW-1185">Reference proteome</keyword>
<protein>
    <submittedName>
        <fullName evidence="1">Uncharacterized protein</fullName>
    </submittedName>
</protein>
<dbReference type="Proteomes" id="UP000198882">
    <property type="component" value="Unassembled WGS sequence"/>
</dbReference>
<sequence length="115" mass="13380">MLSFEEGHNDLKHWRQFDRSGNIQIEASFDDTFHVVERAGREQATSLEPPFRQSPTFNEAEYYINRYHESDLGPDRFQILLMFQRTENLSDVFNLWTKLASPRCPSSTAGQLPLG</sequence>
<name>A0A1G8VPX9_9EURY</name>
<evidence type="ECO:0000313" key="2">
    <source>
        <dbReference type="Proteomes" id="UP000198882"/>
    </source>
</evidence>
<reference evidence="2" key="1">
    <citation type="submission" date="2016-10" db="EMBL/GenBank/DDBJ databases">
        <authorList>
            <person name="Varghese N."/>
            <person name="Submissions S."/>
        </authorList>
    </citation>
    <scope>NUCLEOTIDE SEQUENCE [LARGE SCALE GENOMIC DNA]</scope>
    <source>
        <strain evidence="2">B4,CECT 8067,JCM 17497</strain>
    </source>
</reference>
<organism evidence="1 2">
    <name type="scientific">Natronorubrum texcoconense</name>
    <dbReference type="NCBI Taxonomy" id="1095776"/>
    <lineage>
        <taxon>Archaea</taxon>
        <taxon>Methanobacteriati</taxon>
        <taxon>Methanobacteriota</taxon>
        <taxon>Stenosarchaea group</taxon>
        <taxon>Halobacteria</taxon>
        <taxon>Halobacteriales</taxon>
        <taxon>Natrialbaceae</taxon>
        <taxon>Natronorubrum</taxon>
    </lineage>
</organism>
<accession>A0A1G8VPX9</accession>
<dbReference type="AlphaFoldDB" id="A0A1G8VPX9"/>
<dbReference type="STRING" id="1095776.SAMN04515672_1450"/>
<gene>
    <name evidence="1" type="ORF">SAMN04515672_1450</name>
</gene>